<dbReference type="InterPro" id="IPR000477">
    <property type="entry name" value="RT_dom"/>
</dbReference>
<evidence type="ECO:0000256" key="7">
    <source>
        <dbReference type="ARBA" id="ARBA00022801"/>
    </source>
</evidence>
<dbReference type="PANTHER" id="PTHR41694:SF3">
    <property type="entry name" value="RNA-DIRECTED DNA POLYMERASE-RELATED"/>
    <property type="match status" value="1"/>
</dbReference>
<dbReference type="GO" id="GO:0035613">
    <property type="term" value="F:RNA stem-loop binding"/>
    <property type="evidence" value="ECO:0007669"/>
    <property type="project" value="TreeGrafter"/>
</dbReference>
<evidence type="ECO:0000256" key="1">
    <source>
        <dbReference type="ARBA" id="ARBA00010879"/>
    </source>
</evidence>
<dbReference type="PROSITE" id="PS50878">
    <property type="entry name" value="RT_POL"/>
    <property type="match status" value="1"/>
</dbReference>
<dbReference type="Proteomes" id="UP000796761">
    <property type="component" value="Unassembled WGS sequence"/>
</dbReference>
<evidence type="ECO:0000259" key="9">
    <source>
        <dbReference type="PROSITE" id="PS50878"/>
    </source>
</evidence>
<evidence type="ECO:0000256" key="6">
    <source>
        <dbReference type="ARBA" id="ARBA00022759"/>
    </source>
</evidence>
<dbReference type="PANTHER" id="PTHR41694">
    <property type="entry name" value="ENDOGENOUS RETROVIRUS GROUP K MEMBER POL PROTEIN"/>
    <property type="match status" value="1"/>
</dbReference>
<dbReference type="GO" id="GO:0004523">
    <property type="term" value="F:RNA-DNA hybrid ribonuclease activity"/>
    <property type="evidence" value="ECO:0007669"/>
    <property type="project" value="UniProtKB-EC"/>
</dbReference>
<dbReference type="EMBL" id="SWJQ01001245">
    <property type="protein sequence ID" value="TRZ08790.1"/>
    <property type="molecule type" value="Genomic_DNA"/>
</dbReference>
<accession>A0A8K1FZ88</accession>
<dbReference type="Gene3D" id="3.30.70.270">
    <property type="match status" value="2"/>
</dbReference>
<keyword evidence="3" id="KW-0808">Transferase</keyword>
<reference evidence="10" key="1">
    <citation type="submission" date="2019-04" db="EMBL/GenBank/DDBJ databases">
        <title>Genome assembly of Zosterops borbonicus 15179.</title>
        <authorList>
            <person name="Leroy T."/>
            <person name="Anselmetti Y."/>
            <person name="Tilak M.-K."/>
            <person name="Nabholz B."/>
        </authorList>
    </citation>
    <scope>NUCLEOTIDE SEQUENCE</scope>
    <source>
        <strain evidence="10">HGM_15179</strain>
        <tissue evidence="10">Muscle</tissue>
    </source>
</reference>
<evidence type="ECO:0000256" key="8">
    <source>
        <dbReference type="ARBA" id="ARBA00022918"/>
    </source>
</evidence>
<sequence length="331" mass="38045">MTKKRLQIAEQLIQEQLDAGHIQPSVSPWNTPIFIIPKKSDKWRLLHDLRKVNEQMQAMDALQPGLPAPSMIPQRWNIVVINLKDCFLTILFHPHDTQHFAFTVPSINRAAPTKLYEWTVLPQSMWNSPTMCQLFVDWALRPIRQHFSNATIYHYMDDILIATKQPLAEANLNWLVSQLKNHGLTVAPEKIQQSTPWKYLDWLITDAQIRPQKITLPANISTLHDAQRLFGDLQWVCTIVGITNDDLQPFVPWLQGSDANSPRICTPAQQNALVQVSEKLQHGWRACCVEHLPLSLFLSNVDACPLAIVFQWQKKKEETQSDPVWLSSNFT</sequence>
<keyword evidence="5" id="KW-0540">Nuclease</keyword>
<gene>
    <name evidence="10" type="ORF">HGM15179_018317</name>
</gene>
<dbReference type="Gene3D" id="3.10.10.10">
    <property type="entry name" value="HIV Type 1 Reverse Transcriptase, subunit A, domain 1"/>
    <property type="match status" value="1"/>
</dbReference>
<dbReference type="InterPro" id="IPR043502">
    <property type="entry name" value="DNA/RNA_pol_sf"/>
</dbReference>
<keyword evidence="11" id="KW-1185">Reference proteome</keyword>
<keyword evidence="4" id="KW-0548">Nucleotidyltransferase</keyword>
<evidence type="ECO:0000256" key="5">
    <source>
        <dbReference type="ARBA" id="ARBA00022722"/>
    </source>
</evidence>
<keyword evidence="6" id="KW-0255">Endonuclease</keyword>
<dbReference type="InterPro" id="IPR043128">
    <property type="entry name" value="Rev_trsase/Diguanyl_cyclase"/>
</dbReference>
<organism evidence="10 11">
    <name type="scientific">Zosterops borbonicus</name>
    <dbReference type="NCBI Taxonomy" id="364589"/>
    <lineage>
        <taxon>Eukaryota</taxon>
        <taxon>Metazoa</taxon>
        <taxon>Chordata</taxon>
        <taxon>Craniata</taxon>
        <taxon>Vertebrata</taxon>
        <taxon>Euteleostomi</taxon>
        <taxon>Archelosauria</taxon>
        <taxon>Archosauria</taxon>
        <taxon>Dinosauria</taxon>
        <taxon>Saurischia</taxon>
        <taxon>Theropoda</taxon>
        <taxon>Coelurosauria</taxon>
        <taxon>Aves</taxon>
        <taxon>Neognathae</taxon>
        <taxon>Neoaves</taxon>
        <taxon>Telluraves</taxon>
        <taxon>Australaves</taxon>
        <taxon>Passeriformes</taxon>
        <taxon>Sylvioidea</taxon>
        <taxon>Zosteropidae</taxon>
        <taxon>Zosterops</taxon>
    </lineage>
</organism>
<name>A0A8K1FZ88_9PASS</name>
<feature type="domain" description="Reverse transcriptase" evidence="9">
    <location>
        <begin position="17"/>
        <end position="204"/>
    </location>
</feature>
<evidence type="ECO:0000256" key="3">
    <source>
        <dbReference type="ARBA" id="ARBA00022679"/>
    </source>
</evidence>
<dbReference type="Pfam" id="PF00078">
    <property type="entry name" value="RVT_1"/>
    <property type="match status" value="1"/>
</dbReference>
<keyword evidence="7" id="KW-0378">Hydrolase</keyword>
<dbReference type="EC" id="3.1.26.4" evidence="2"/>
<keyword evidence="8" id="KW-0695">RNA-directed DNA polymerase</keyword>
<comment type="caution">
    <text evidence="10">The sequence shown here is derived from an EMBL/GenBank/DDBJ whole genome shotgun (WGS) entry which is preliminary data.</text>
</comment>
<evidence type="ECO:0000313" key="11">
    <source>
        <dbReference type="Proteomes" id="UP000796761"/>
    </source>
</evidence>
<comment type="similarity">
    <text evidence="1">Belongs to the beta type-B retroviral polymerase family. HERV class-II K(HML-2) pol subfamily.</text>
</comment>
<dbReference type="InterPro" id="IPR010661">
    <property type="entry name" value="RVT_thumb"/>
</dbReference>
<evidence type="ECO:0000313" key="10">
    <source>
        <dbReference type="EMBL" id="TRZ08790.1"/>
    </source>
</evidence>
<evidence type="ECO:0000256" key="2">
    <source>
        <dbReference type="ARBA" id="ARBA00012180"/>
    </source>
</evidence>
<dbReference type="GO" id="GO:0003964">
    <property type="term" value="F:RNA-directed DNA polymerase activity"/>
    <property type="evidence" value="ECO:0007669"/>
    <property type="project" value="UniProtKB-KW"/>
</dbReference>
<dbReference type="OrthoDB" id="6773263at2759"/>
<dbReference type="AlphaFoldDB" id="A0A8K1FZ88"/>
<dbReference type="Pfam" id="PF06817">
    <property type="entry name" value="RVT_thumb"/>
    <property type="match status" value="1"/>
</dbReference>
<protein>
    <recommendedName>
        <fullName evidence="2">ribonuclease H</fullName>
        <ecNumber evidence="2">3.1.26.4</ecNumber>
    </recommendedName>
</protein>
<dbReference type="SUPFAM" id="SSF56672">
    <property type="entry name" value="DNA/RNA polymerases"/>
    <property type="match status" value="1"/>
</dbReference>
<proteinExistence type="inferred from homology"/>
<evidence type="ECO:0000256" key="4">
    <source>
        <dbReference type="ARBA" id="ARBA00022695"/>
    </source>
</evidence>